<evidence type="ECO:0000313" key="8">
    <source>
        <dbReference type="Proteomes" id="UP001642487"/>
    </source>
</evidence>
<evidence type="ECO:0000256" key="3">
    <source>
        <dbReference type="ARBA" id="ARBA00024186"/>
    </source>
</evidence>
<organism evidence="7 8">
    <name type="scientific">Citrullus colocynthis</name>
    <name type="common">colocynth</name>
    <dbReference type="NCBI Taxonomy" id="252529"/>
    <lineage>
        <taxon>Eukaryota</taxon>
        <taxon>Viridiplantae</taxon>
        <taxon>Streptophyta</taxon>
        <taxon>Embryophyta</taxon>
        <taxon>Tracheophyta</taxon>
        <taxon>Spermatophyta</taxon>
        <taxon>Magnoliopsida</taxon>
        <taxon>eudicotyledons</taxon>
        <taxon>Gunneridae</taxon>
        <taxon>Pentapetalae</taxon>
        <taxon>rosids</taxon>
        <taxon>fabids</taxon>
        <taxon>Cucurbitales</taxon>
        <taxon>Cucurbitaceae</taxon>
        <taxon>Benincaseae</taxon>
        <taxon>Citrullus</taxon>
    </lineage>
</organism>
<evidence type="ECO:0000256" key="2">
    <source>
        <dbReference type="ARBA" id="ARBA00023242"/>
    </source>
</evidence>
<evidence type="ECO:0000256" key="1">
    <source>
        <dbReference type="ARBA" id="ARBA00023054"/>
    </source>
</evidence>
<name>A0ABP0YJC3_9ROSI</name>
<feature type="coiled-coil region" evidence="5">
    <location>
        <begin position="153"/>
        <end position="222"/>
    </location>
</feature>
<accession>A0ABP0YJC3</accession>
<dbReference type="InterPro" id="IPR040418">
    <property type="entry name" value="CRWN"/>
</dbReference>
<evidence type="ECO:0000313" key="7">
    <source>
        <dbReference type="EMBL" id="CAK9320499.1"/>
    </source>
</evidence>
<evidence type="ECO:0000256" key="6">
    <source>
        <dbReference type="SAM" id="MobiDB-lite"/>
    </source>
</evidence>
<evidence type="ECO:0000256" key="4">
    <source>
        <dbReference type="ARBA" id="ARBA00024208"/>
    </source>
</evidence>
<protein>
    <recommendedName>
        <fullName evidence="9">Protein CROWDED NUCLEI 4-like</fullName>
    </recommendedName>
</protein>
<feature type="region of interest" description="Disordered" evidence="6">
    <location>
        <begin position="926"/>
        <end position="976"/>
    </location>
</feature>
<evidence type="ECO:0008006" key="9">
    <source>
        <dbReference type="Google" id="ProtNLM"/>
    </source>
</evidence>
<keyword evidence="8" id="KW-1185">Reference proteome</keyword>
<keyword evidence="1 5" id="KW-0175">Coiled coil</keyword>
<feature type="compositionally biased region" description="Basic and acidic residues" evidence="6">
    <location>
        <begin position="944"/>
        <end position="953"/>
    </location>
</feature>
<sequence>MASPQSAGVSLSSGKGLSLTPGSRVLQTPLADDALWRRLKEAGFDEESIKRRDKAALIAYIAKLEAEIFDHQHHMGLLILERKELASDYEQMKSKAETAELMYRRDQAAHLSALTEAKKREDSLKKAIGIKEECIASLEKALHEMRLESAETKVAAESRLAEARITMEDAQKKFIEAEAKLHAAESLQAESNRCNRAAERKLQEVEAREDDLRRRMTCFKSDCDKKGEEIVLERQSLSERQKALQQEHERLLDGQALLNQREEYILSKTQELNRFEKELEESRANIENERRAIHDERSKLQLSEASLSKREEAVNRMKILLNRREQELLALQEKVATKESNEIQKVVANHESTLRTKISDFDAELQVKQKAVEDEIEGKRRAWELRDMDLKQRDEQLLEKEHDLEVQSRSLVTKEKEVEELSKFLDEKEKNLRALEQELELNKVLLQKEKDECSKMKLELQCSLDFLEDRRKQVDCAKDKLEAFRSETNELSVLEMKLKEELDSVRVHKLELMDEADKLMAEKAKFEAEWEMIDEKREELRKEAEILAAERFAVSKFIKDERDSLRLEQDVMREQFKNDMEILSHEREEFLNKMTREQSEWLNKMQQERKDLLMDVEAQKKELENCLEQRREELESQLREKLKNFEQEKKNELEKISFLKDKAAKDLEEVALETKKLETERMEINLDRERRNREWAELNNSIEELKIQREKLEKQRELLHADREEIVAEIERLKKFENLKVALDNMAMAEMNQSDLEPSQPKSSPTRHLKQRALVRDADLNSQHQIDTQKITNGFDSSSLLKLDGDSLPTSTRFSWIKRCSELIFKQSPERERPFTRYPVKNLISQADQSSSISGQPFQSQDFEMDGKSQRTFAERQDVKYAIGEPKVIVEIPPAGKDMNGAPVLEAEIVNDVTLSDHRILAGRKRRATNITHPDSLGQLELENNNKKQRQQEISRSPTEDDSSCPEEATQMNVPEDPKAFVSSIENQESVKEAEVVVSTDINIIEVTTYKHKNSDVPSDQDTLNHQLSGKHIRLGNVDQAALCCWKIHLRKSYRSVQREREGGRERKIIHMLIKECVSLSVAILLNKTIVQKN</sequence>
<feature type="coiled-coil region" evidence="5">
    <location>
        <begin position="573"/>
        <end position="729"/>
    </location>
</feature>
<feature type="coiled-coil region" evidence="5">
    <location>
        <begin position="265"/>
        <end position="341"/>
    </location>
</feature>
<dbReference type="PANTHER" id="PTHR31908">
    <property type="entry name" value="PROTEIN CROWDED NUCLEI 4"/>
    <property type="match status" value="1"/>
</dbReference>
<keyword evidence="2" id="KW-0539">Nucleus</keyword>
<gene>
    <name evidence="7" type="ORF">CITCOLO1_LOCUS12547</name>
</gene>
<reference evidence="7 8" key="1">
    <citation type="submission" date="2024-03" db="EMBL/GenBank/DDBJ databases">
        <authorList>
            <person name="Gkanogiannis A."/>
            <person name="Becerra Lopez-Lavalle L."/>
        </authorList>
    </citation>
    <scope>NUCLEOTIDE SEQUENCE [LARGE SCALE GENOMIC DNA]</scope>
</reference>
<evidence type="ECO:0000256" key="5">
    <source>
        <dbReference type="SAM" id="Coils"/>
    </source>
</evidence>
<comment type="similarity">
    <text evidence="4">Belongs to the CRWN family.</text>
</comment>
<comment type="subcellular location">
    <subcellularLocation>
        <location evidence="3">Nucleus lamina</location>
    </subcellularLocation>
</comment>
<dbReference type="Proteomes" id="UP001642487">
    <property type="component" value="Chromosome 4"/>
</dbReference>
<dbReference type="EMBL" id="OZ021738">
    <property type="protein sequence ID" value="CAK9320499.1"/>
    <property type="molecule type" value="Genomic_DNA"/>
</dbReference>
<proteinExistence type="inferred from homology"/>
<dbReference type="PANTHER" id="PTHR31908:SF2">
    <property type="entry name" value="PROTEIN CROWDED NUCLEI 4"/>
    <property type="match status" value="1"/>
</dbReference>
<feature type="coiled-coil region" evidence="5">
    <location>
        <begin position="411"/>
        <end position="543"/>
    </location>
</feature>